<dbReference type="InterPro" id="IPR027417">
    <property type="entry name" value="P-loop_NTPase"/>
</dbReference>
<evidence type="ECO:0000259" key="1">
    <source>
        <dbReference type="Pfam" id="PF03205"/>
    </source>
</evidence>
<dbReference type="AlphaFoldDB" id="A0A9E8LTH9"/>
<dbReference type="Pfam" id="PF03205">
    <property type="entry name" value="MobB"/>
    <property type="match status" value="1"/>
</dbReference>
<dbReference type="KEGG" id="faf:OE104_12325"/>
<dbReference type="Proteomes" id="UP001164718">
    <property type="component" value="Chromosome"/>
</dbReference>
<organism evidence="2 3">
    <name type="scientific">Fervidibacillus albus</name>
    <dbReference type="NCBI Taxonomy" id="2980026"/>
    <lineage>
        <taxon>Bacteria</taxon>
        <taxon>Bacillati</taxon>
        <taxon>Bacillota</taxon>
        <taxon>Bacilli</taxon>
        <taxon>Bacillales</taxon>
        <taxon>Bacillaceae</taxon>
        <taxon>Fervidibacillus</taxon>
    </lineage>
</organism>
<proteinExistence type="predicted"/>
<keyword evidence="3" id="KW-1185">Reference proteome</keyword>
<dbReference type="PANTHER" id="PTHR40072:SF1">
    <property type="entry name" value="MOLYBDOPTERIN-GUANINE DINUCLEOTIDE BIOSYNTHESIS ADAPTER PROTEIN"/>
    <property type="match status" value="1"/>
</dbReference>
<name>A0A9E8LTH9_9BACI</name>
<dbReference type="SUPFAM" id="SSF52540">
    <property type="entry name" value="P-loop containing nucleoside triphosphate hydrolases"/>
    <property type="match status" value="1"/>
</dbReference>
<feature type="domain" description="Molybdopterin-guanine dinucleotide biosynthesis protein B (MobB)" evidence="1">
    <location>
        <begin position="3"/>
        <end position="132"/>
    </location>
</feature>
<evidence type="ECO:0000313" key="2">
    <source>
        <dbReference type="EMBL" id="WAA09338.1"/>
    </source>
</evidence>
<dbReference type="PANTHER" id="PTHR40072">
    <property type="entry name" value="MOLYBDOPTERIN-GUANINE DINUCLEOTIDE BIOSYNTHESIS ADAPTER PROTEIN-RELATED"/>
    <property type="match status" value="1"/>
</dbReference>
<gene>
    <name evidence="2" type="primary">mobB</name>
    <name evidence="2" type="ORF">OE104_12325</name>
</gene>
<accession>A0A9E8LTH9</accession>
<dbReference type="NCBIfam" id="TIGR00176">
    <property type="entry name" value="mobB"/>
    <property type="match status" value="1"/>
</dbReference>
<evidence type="ECO:0000313" key="3">
    <source>
        <dbReference type="Proteomes" id="UP001164718"/>
    </source>
</evidence>
<dbReference type="InterPro" id="IPR052539">
    <property type="entry name" value="MGD_biosynthesis_adapter"/>
</dbReference>
<sequence>MKIIQIVGYKNSGKTTLVNQLLQKSVAYGIRVASIKHHGHGGKPDGYENTDSELHRKSGAIIAGVVGENAFQLTTTDCWELPRLIPIYELFETELLIVEGFKQEDYKKIVLIKNKTDWKLIETLSNICAIVTLLDVKKNIDIPVFRYSEIHKLFHWIMKTV</sequence>
<dbReference type="EMBL" id="CP106878">
    <property type="protein sequence ID" value="WAA09338.1"/>
    <property type="molecule type" value="Genomic_DNA"/>
</dbReference>
<dbReference type="GO" id="GO:0005525">
    <property type="term" value="F:GTP binding"/>
    <property type="evidence" value="ECO:0007669"/>
    <property type="project" value="InterPro"/>
</dbReference>
<dbReference type="Gene3D" id="3.40.50.300">
    <property type="entry name" value="P-loop containing nucleotide triphosphate hydrolases"/>
    <property type="match status" value="1"/>
</dbReference>
<dbReference type="InterPro" id="IPR004435">
    <property type="entry name" value="MobB_dom"/>
</dbReference>
<reference evidence="2" key="1">
    <citation type="submission" date="2022-09" db="EMBL/GenBank/DDBJ databases">
        <title>Complete Genomes of Fervidibacillus albus and Fervidibacillus halotolerans isolated from tidal flat sediments.</title>
        <authorList>
            <person name="Kwon K.K."/>
            <person name="Yang S.-H."/>
            <person name="Park M.J."/>
            <person name="Oh H.-M."/>
        </authorList>
    </citation>
    <scope>NUCLEOTIDE SEQUENCE</scope>
    <source>
        <strain evidence="2">MEBiC13591</strain>
    </source>
</reference>
<dbReference type="GO" id="GO:0006777">
    <property type="term" value="P:Mo-molybdopterin cofactor biosynthetic process"/>
    <property type="evidence" value="ECO:0007669"/>
    <property type="project" value="InterPro"/>
</dbReference>
<dbReference type="RefSeq" id="WP_275417120.1">
    <property type="nucleotide sequence ID" value="NZ_CP106878.1"/>
</dbReference>
<protein>
    <submittedName>
        <fullName evidence="2">Molybdopterin-guanine dinucleotide biosynthesis protein B</fullName>
    </submittedName>
</protein>